<evidence type="ECO:0000313" key="3">
    <source>
        <dbReference type="EMBL" id="RDY02116.1"/>
    </source>
</evidence>
<dbReference type="PANTHER" id="PTHR33223:SF10">
    <property type="entry name" value="AMINOTRANSFERASE-LIKE PLANT MOBILE DOMAIN-CONTAINING PROTEIN"/>
    <property type="match status" value="1"/>
</dbReference>
<keyword evidence="4" id="KW-1185">Reference proteome</keyword>
<dbReference type="Proteomes" id="UP000257109">
    <property type="component" value="Unassembled WGS sequence"/>
</dbReference>
<feature type="domain" description="Retrotransposon gag" evidence="2">
    <location>
        <begin position="13"/>
        <end position="104"/>
    </location>
</feature>
<reference evidence="3" key="1">
    <citation type="submission" date="2018-05" db="EMBL/GenBank/DDBJ databases">
        <title>Draft genome of Mucuna pruriens seed.</title>
        <authorList>
            <person name="Nnadi N.E."/>
            <person name="Vos R."/>
            <person name="Hasami M.H."/>
            <person name="Devisetty U.K."/>
            <person name="Aguiy J.C."/>
        </authorList>
    </citation>
    <scope>NUCLEOTIDE SEQUENCE [LARGE SCALE GENOMIC DNA]</scope>
    <source>
        <strain evidence="3">JCA_2017</strain>
    </source>
</reference>
<sequence>MYISEGNDSLSCKLFPDTLRRVAIHWMTTLLAKSIQSFNDLADSFVLQFAANKVKRLKVADLFDIKQAKGESLKSYLAHFHNATVRVNDLDQKFFVKAFQKGLRVGQFSDALALRRPSSMEEIRVCTEKHIGAEEDQADQLEAEHQPPGQRESRPRIQGGQQKGEAKHLVQALPHDNL</sequence>
<proteinExistence type="predicted"/>
<gene>
    <name evidence="3" type="ORF">CR513_14466</name>
</gene>
<name>A0A371HH47_MUCPR</name>
<dbReference type="OrthoDB" id="1434155at2759"/>
<feature type="region of interest" description="Disordered" evidence="1">
    <location>
        <begin position="134"/>
        <end position="178"/>
    </location>
</feature>
<dbReference type="EMBL" id="QJKJ01002599">
    <property type="protein sequence ID" value="RDY02116.1"/>
    <property type="molecule type" value="Genomic_DNA"/>
</dbReference>
<feature type="non-terminal residue" evidence="3">
    <location>
        <position position="1"/>
    </location>
</feature>
<dbReference type="AlphaFoldDB" id="A0A371HH47"/>
<evidence type="ECO:0000259" key="2">
    <source>
        <dbReference type="Pfam" id="PF03732"/>
    </source>
</evidence>
<evidence type="ECO:0000313" key="4">
    <source>
        <dbReference type="Proteomes" id="UP000257109"/>
    </source>
</evidence>
<dbReference type="Pfam" id="PF03732">
    <property type="entry name" value="Retrotrans_gag"/>
    <property type="match status" value="1"/>
</dbReference>
<protein>
    <recommendedName>
        <fullName evidence="2">Retrotransposon gag domain-containing protein</fullName>
    </recommendedName>
</protein>
<dbReference type="PANTHER" id="PTHR33223">
    <property type="entry name" value="CCHC-TYPE DOMAIN-CONTAINING PROTEIN"/>
    <property type="match status" value="1"/>
</dbReference>
<comment type="caution">
    <text evidence="3">The sequence shown here is derived from an EMBL/GenBank/DDBJ whole genome shotgun (WGS) entry which is preliminary data.</text>
</comment>
<organism evidence="3 4">
    <name type="scientific">Mucuna pruriens</name>
    <name type="common">Velvet bean</name>
    <name type="synonym">Dolichos pruriens</name>
    <dbReference type="NCBI Taxonomy" id="157652"/>
    <lineage>
        <taxon>Eukaryota</taxon>
        <taxon>Viridiplantae</taxon>
        <taxon>Streptophyta</taxon>
        <taxon>Embryophyta</taxon>
        <taxon>Tracheophyta</taxon>
        <taxon>Spermatophyta</taxon>
        <taxon>Magnoliopsida</taxon>
        <taxon>eudicotyledons</taxon>
        <taxon>Gunneridae</taxon>
        <taxon>Pentapetalae</taxon>
        <taxon>rosids</taxon>
        <taxon>fabids</taxon>
        <taxon>Fabales</taxon>
        <taxon>Fabaceae</taxon>
        <taxon>Papilionoideae</taxon>
        <taxon>50 kb inversion clade</taxon>
        <taxon>NPAAA clade</taxon>
        <taxon>indigoferoid/millettioid clade</taxon>
        <taxon>Phaseoleae</taxon>
        <taxon>Mucuna</taxon>
    </lineage>
</organism>
<evidence type="ECO:0000256" key="1">
    <source>
        <dbReference type="SAM" id="MobiDB-lite"/>
    </source>
</evidence>
<accession>A0A371HH47</accession>
<dbReference type="InterPro" id="IPR005162">
    <property type="entry name" value="Retrotrans_gag_dom"/>
</dbReference>